<dbReference type="KEGG" id="cmiu:B1H56_00910"/>
<dbReference type="OrthoDB" id="2087767at2"/>
<feature type="transmembrane region" description="Helical" evidence="1">
    <location>
        <begin position="111"/>
        <end position="131"/>
    </location>
</feature>
<evidence type="ECO:0000313" key="3">
    <source>
        <dbReference type="Proteomes" id="UP000070366"/>
    </source>
</evidence>
<feature type="transmembrane region" description="Helical" evidence="1">
    <location>
        <begin position="50"/>
        <end position="73"/>
    </location>
</feature>
<keyword evidence="3" id="KW-1185">Reference proteome</keyword>
<dbReference type="RefSeq" id="WP_066522051.1">
    <property type="nucleotide sequence ID" value="NZ_CABMOF010000007.1"/>
</dbReference>
<gene>
    <name evidence="2" type="ORF">HMPREF3293_02500</name>
</gene>
<protein>
    <submittedName>
        <fullName evidence="2">Uncharacterized protein</fullName>
    </submittedName>
</protein>
<sequence>MESSKFLKVMGIIMLIFGIIAIIGGLLSLMGIGMVVSLAGLAGVTVPVELLTASLIIALASAVFELIAGILGIKNWNVPEKVNSCMICGILTVALCVVSIIMTLVGYPDSFSILSIVTGLIVPILYLIAAFQYKAKQ</sequence>
<feature type="transmembrane region" description="Helical" evidence="1">
    <location>
        <begin position="85"/>
        <end position="105"/>
    </location>
</feature>
<dbReference type="EMBL" id="LSZW01000064">
    <property type="protein sequence ID" value="KXK64421.1"/>
    <property type="molecule type" value="Genomic_DNA"/>
</dbReference>
<evidence type="ECO:0000313" key="2">
    <source>
        <dbReference type="EMBL" id="KXK64421.1"/>
    </source>
</evidence>
<dbReference type="Proteomes" id="UP000070366">
    <property type="component" value="Unassembled WGS sequence"/>
</dbReference>
<feature type="transmembrane region" description="Helical" evidence="1">
    <location>
        <begin position="12"/>
        <end position="38"/>
    </location>
</feature>
<reference evidence="2 3" key="1">
    <citation type="submission" date="2016-02" db="EMBL/GenBank/DDBJ databases">
        <authorList>
            <person name="Wen L."/>
            <person name="He K."/>
            <person name="Yang H."/>
        </authorList>
    </citation>
    <scope>NUCLEOTIDE SEQUENCE [LARGE SCALE GENOMIC DNA]</scope>
    <source>
        <strain evidence="2 3">DSM 22607</strain>
    </source>
</reference>
<name>A0A136Q162_9FIRM</name>
<keyword evidence="1" id="KW-0812">Transmembrane</keyword>
<comment type="caution">
    <text evidence="2">The sequence shown here is derived from an EMBL/GenBank/DDBJ whole genome shotgun (WGS) entry which is preliminary data.</text>
</comment>
<accession>A0A136Q162</accession>
<keyword evidence="1" id="KW-0472">Membrane</keyword>
<dbReference type="AlphaFoldDB" id="A0A136Q162"/>
<organism evidence="2 3">
    <name type="scientific">Christensenella minuta</name>
    <dbReference type="NCBI Taxonomy" id="626937"/>
    <lineage>
        <taxon>Bacteria</taxon>
        <taxon>Bacillati</taxon>
        <taxon>Bacillota</taxon>
        <taxon>Clostridia</taxon>
        <taxon>Christensenellales</taxon>
        <taxon>Christensenellaceae</taxon>
        <taxon>Christensenella</taxon>
    </lineage>
</organism>
<keyword evidence="1" id="KW-1133">Transmembrane helix</keyword>
<proteinExistence type="predicted"/>
<evidence type="ECO:0000256" key="1">
    <source>
        <dbReference type="SAM" id="Phobius"/>
    </source>
</evidence>